<protein>
    <submittedName>
        <fullName evidence="1">Programmed cell death 4</fullName>
    </submittedName>
</protein>
<reference evidence="1" key="1">
    <citation type="submission" date="2019-08" db="EMBL/GenBank/DDBJ databases">
        <authorList>
            <person name="Liu F."/>
        </authorList>
    </citation>
    <scope>NUCLEOTIDE SEQUENCE [LARGE SCALE GENOMIC DNA]</scope>
    <source>
        <strain evidence="1">PA1801</strain>
        <tissue evidence="1">Leaf</tissue>
    </source>
</reference>
<sequence length="59" mass="6962">MKFEQIERRVNRCNSFRFNRLNPKHFLRSPSIHNGTSTLMVGYALKLGRNKWKVVSKIG</sequence>
<dbReference type="EMBL" id="SMMG02000002">
    <property type="protein sequence ID" value="KAA3485129.1"/>
    <property type="molecule type" value="Genomic_DNA"/>
</dbReference>
<evidence type="ECO:0000313" key="2">
    <source>
        <dbReference type="Proteomes" id="UP000325315"/>
    </source>
</evidence>
<comment type="caution">
    <text evidence="1">The sequence shown here is derived from an EMBL/GenBank/DDBJ whole genome shotgun (WGS) entry which is preliminary data.</text>
</comment>
<accession>A0A5B6WT99</accession>
<organism evidence="1 2">
    <name type="scientific">Gossypium australe</name>
    <dbReference type="NCBI Taxonomy" id="47621"/>
    <lineage>
        <taxon>Eukaryota</taxon>
        <taxon>Viridiplantae</taxon>
        <taxon>Streptophyta</taxon>
        <taxon>Embryophyta</taxon>
        <taxon>Tracheophyta</taxon>
        <taxon>Spermatophyta</taxon>
        <taxon>Magnoliopsida</taxon>
        <taxon>eudicotyledons</taxon>
        <taxon>Gunneridae</taxon>
        <taxon>Pentapetalae</taxon>
        <taxon>rosids</taxon>
        <taxon>malvids</taxon>
        <taxon>Malvales</taxon>
        <taxon>Malvaceae</taxon>
        <taxon>Malvoideae</taxon>
        <taxon>Gossypium</taxon>
    </lineage>
</organism>
<gene>
    <name evidence="1" type="ORF">EPI10_007154</name>
</gene>
<dbReference type="AlphaFoldDB" id="A0A5B6WT99"/>
<evidence type="ECO:0000313" key="1">
    <source>
        <dbReference type="EMBL" id="KAA3485129.1"/>
    </source>
</evidence>
<dbReference type="OrthoDB" id="414546at2759"/>
<dbReference type="Proteomes" id="UP000325315">
    <property type="component" value="Unassembled WGS sequence"/>
</dbReference>
<proteinExistence type="predicted"/>
<keyword evidence="2" id="KW-1185">Reference proteome</keyword>
<name>A0A5B6WT99_9ROSI</name>